<keyword evidence="2" id="KW-0812">Transmembrane</keyword>
<dbReference type="Proteomes" id="UP000219286">
    <property type="component" value="Unassembled WGS sequence"/>
</dbReference>
<evidence type="ECO:0000256" key="2">
    <source>
        <dbReference type="SAM" id="Phobius"/>
    </source>
</evidence>
<organism evidence="3 4">
    <name type="scientific">Trichoderma parareesei</name>
    <name type="common">Filamentous fungus</name>
    <dbReference type="NCBI Taxonomy" id="858221"/>
    <lineage>
        <taxon>Eukaryota</taxon>
        <taxon>Fungi</taxon>
        <taxon>Dikarya</taxon>
        <taxon>Ascomycota</taxon>
        <taxon>Pezizomycotina</taxon>
        <taxon>Sordariomycetes</taxon>
        <taxon>Hypocreomycetidae</taxon>
        <taxon>Hypocreales</taxon>
        <taxon>Hypocreaceae</taxon>
        <taxon>Trichoderma</taxon>
    </lineage>
</organism>
<dbReference type="EMBL" id="LFMI01000302">
    <property type="protein sequence ID" value="OTA02329.1"/>
    <property type="molecule type" value="Genomic_DNA"/>
</dbReference>
<keyword evidence="2" id="KW-1133">Transmembrane helix</keyword>
<evidence type="ECO:0000256" key="1">
    <source>
        <dbReference type="SAM" id="MobiDB-lite"/>
    </source>
</evidence>
<comment type="caution">
    <text evidence="3">The sequence shown here is derived from an EMBL/GenBank/DDBJ whole genome shotgun (WGS) entry which is preliminary data.</text>
</comment>
<proteinExistence type="predicted"/>
<sequence>MDPAQDGPGERQHKSQDGAAQKQSPPEDERQLISPSPPPPPPPDSPPPAAAAAGTATSPPLPPPPVERAASPSSTISSGYGPTMGMYPAHDEGLPEVVMPDETPQALSRLEAEYKRKYLEGDSAPQTVIPKDMDTTKIAVAGGSPYEVTPDGTRVDVEGAGTAGKGAEKTILGLRKKTFWILVGIVLALVVAAAVGGGVGGGLASKKDKGGASSVDEAATTSSGAPTSTSPSPSSTTSSSRTSTSSTTSSTSSSPTPTFLNNQTTSANTFAFQAFAANKFLGNATAVIDDEGGTDLGFEAHSYVWLPALTDCCITFCTNATSKGMVGWLCSQRKQPESSDPFRRVYVWCHQKHEKPNAICIDPKT</sequence>
<keyword evidence="4" id="KW-1185">Reference proteome</keyword>
<name>A0A2H2Z3L3_TRIPA</name>
<keyword evidence="2" id="KW-0472">Membrane</keyword>
<feature type="region of interest" description="Disordered" evidence="1">
    <location>
        <begin position="202"/>
        <end position="260"/>
    </location>
</feature>
<feature type="transmembrane region" description="Helical" evidence="2">
    <location>
        <begin position="179"/>
        <end position="204"/>
    </location>
</feature>
<feature type="compositionally biased region" description="Pro residues" evidence="1">
    <location>
        <begin position="35"/>
        <end position="49"/>
    </location>
</feature>
<reference evidence="3 4" key="1">
    <citation type="journal article" date="2015" name="Genome Announc.">
        <title>Genome sequence and annotation of Trichoderma parareesei, the ancestor of the cellulase producer Trichoderma reesei.</title>
        <authorList>
            <person name="Yang D."/>
            <person name="Pomraning K."/>
            <person name="Kopchinskiy A."/>
            <person name="Karimi Aghcheh R."/>
            <person name="Atanasova L."/>
            <person name="Chenthamara K."/>
            <person name="Baker S.E."/>
            <person name="Zhang R."/>
            <person name="Shen Q."/>
            <person name="Freitag M."/>
            <person name="Kubicek C.P."/>
            <person name="Druzhinina I.S."/>
        </authorList>
    </citation>
    <scope>NUCLEOTIDE SEQUENCE [LARGE SCALE GENOMIC DNA]</scope>
    <source>
        <strain evidence="3 4">CBS 125925</strain>
    </source>
</reference>
<evidence type="ECO:0000313" key="3">
    <source>
        <dbReference type="EMBL" id="OTA02329.1"/>
    </source>
</evidence>
<gene>
    <name evidence="3" type="ORF">A9Z42_0026780</name>
</gene>
<feature type="region of interest" description="Disordered" evidence="1">
    <location>
        <begin position="1"/>
        <end position="95"/>
    </location>
</feature>
<evidence type="ECO:0000313" key="4">
    <source>
        <dbReference type="Proteomes" id="UP000219286"/>
    </source>
</evidence>
<dbReference type="OrthoDB" id="5226655at2759"/>
<protein>
    <submittedName>
        <fullName evidence="3">Uncharacterized protein</fullName>
    </submittedName>
</protein>
<accession>A0A2H2Z3L3</accession>
<dbReference type="AlphaFoldDB" id="A0A2H2Z3L3"/>
<feature type="compositionally biased region" description="Low complexity" evidence="1">
    <location>
        <begin position="220"/>
        <end position="260"/>
    </location>
</feature>